<organism evidence="3 4">
    <name type="scientific">Shouchella rhizosphaerae</name>
    <dbReference type="NCBI Taxonomy" id="866786"/>
    <lineage>
        <taxon>Bacteria</taxon>
        <taxon>Bacillati</taxon>
        <taxon>Bacillota</taxon>
        <taxon>Bacilli</taxon>
        <taxon>Bacillales</taxon>
        <taxon>Bacillaceae</taxon>
        <taxon>Shouchella</taxon>
    </lineage>
</organism>
<keyword evidence="1" id="KW-0812">Transmembrane</keyword>
<keyword evidence="1" id="KW-0472">Membrane</keyword>
<evidence type="ECO:0000313" key="4">
    <source>
        <dbReference type="Proteomes" id="UP001341136"/>
    </source>
</evidence>
<feature type="transmembrane region" description="Helical" evidence="1">
    <location>
        <begin position="91"/>
        <end position="113"/>
    </location>
</feature>
<keyword evidence="4" id="KW-1185">Reference proteome</keyword>
<dbReference type="Proteomes" id="UP001341136">
    <property type="component" value="Chromosome"/>
</dbReference>
<gene>
    <name evidence="3" type="ORF">V5G21_08270</name>
</gene>
<proteinExistence type="predicted"/>
<dbReference type="RefSeq" id="WP_011248773.1">
    <property type="nucleotide sequence ID" value="NZ_CP144921.1"/>
</dbReference>
<sequence>MEHKLEKATFSKDIKNRVRALQERDNWRNLFTIAFDWLVIIGAIALVQIFPMWWVYLISIAIIGSRMRAFDNLMHEASHFQLFKNRIMNKWIACFFVAFPVFTSFTAYCQSHYLHHRHLWHEQKDPDTKRYALMGLDKPQDDIRSFILRHVLKPLTLTHVPKYIYGTIKVNILTKEEPISEKVAKSLFWPVIVLLSVVFDFWLELFLFWFIPLLTTFQIIRYWAEMAEHSGLKNTHELYSSRNTFGNPIQRFFLHPHHDNYHLVHHLFPAVPHYRLKKAHTILMENESYREAHHCTGFFKSFLPGFYSVIQDICGLRFRENRPTKKAE</sequence>
<dbReference type="EMBL" id="CP144921">
    <property type="protein sequence ID" value="WWA31794.1"/>
    <property type="molecule type" value="Genomic_DNA"/>
</dbReference>
<dbReference type="Pfam" id="PF00487">
    <property type="entry name" value="FA_desaturase"/>
    <property type="match status" value="1"/>
</dbReference>
<keyword evidence="1" id="KW-1133">Transmembrane helix</keyword>
<feature type="transmembrane region" description="Helical" evidence="1">
    <location>
        <begin position="27"/>
        <end position="47"/>
    </location>
</feature>
<dbReference type="EC" id="1.14.19.-" evidence="3"/>
<evidence type="ECO:0000259" key="2">
    <source>
        <dbReference type="Pfam" id="PF00487"/>
    </source>
</evidence>
<feature type="domain" description="Fatty acid desaturase" evidence="2">
    <location>
        <begin position="52"/>
        <end position="287"/>
    </location>
</feature>
<protein>
    <submittedName>
        <fullName evidence="3">Fatty acid desaturase family protein</fullName>
        <ecNumber evidence="3">1.14.19.-</ecNumber>
    </submittedName>
</protein>
<dbReference type="GO" id="GO:0016491">
    <property type="term" value="F:oxidoreductase activity"/>
    <property type="evidence" value="ECO:0007669"/>
    <property type="project" value="UniProtKB-KW"/>
</dbReference>
<dbReference type="InterPro" id="IPR005804">
    <property type="entry name" value="FA_desaturase_dom"/>
</dbReference>
<dbReference type="CDD" id="cd03510">
    <property type="entry name" value="Rhizobitoxine-FADS-like"/>
    <property type="match status" value="1"/>
</dbReference>
<evidence type="ECO:0000313" key="3">
    <source>
        <dbReference type="EMBL" id="WWA31794.1"/>
    </source>
</evidence>
<dbReference type="PANTHER" id="PTHR19353:SF19">
    <property type="entry name" value="DELTA(5) FATTY ACID DESATURASE C-RELATED"/>
    <property type="match status" value="1"/>
</dbReference>
<dbReference type="InterPro" id="IPR012171">
    <property type="entry name" value="Fatty_acid_desaturase"/>
</dbReference>
<name>A0ABZ2CX93_9BACI</name>
<reference evidence="3 4" key="1">
    <citation type="submission" date="2024-01" db="EMBL/GenBank/DDBJ databases">
        <title>Culturomics analysis of mouse respiratory tract.</title>
        <authorList>
            <person name="Phillips A.M."/>
            <person name="Collette N.M."/>
            <person name="Mageeney C.M."/>
            <person name="Sinha A."/>
            <person name="Hern K.E."/>
            <person name="Arkin A.P."/>
            <person name="Williams K.P."/>
            <person name="Branda S."/>
        </authorList>
    </citation>
    <scope>NUCLEOTIDE SEQUENCE [LARGE SCALE GENOMIC DNA]</scope>
    <source>
        <strain evidence="3 4">CP20</strain>
    </source>
</reference>
<keyword evidence="3" id="KW-0560">Oxidoreductase</keyword>
<evidence type="ECO:0000256" key="1">
    <source>
        <dbReference type="SAM" id="Phobius"/>
    </source>
</evidence>
<accession>A0ABZ2CX93</accession>
<dbReference type="PANTHER" id="PTHR19353">
    <property type="entry name" value="FATTY ACID DESATURASE 2"/>
    <property type="match status" value="1"/>
</dbReference>
<feature type="transmembrane region" description="Helical" evidence="1">
    <location>
        <begin position="53"/>
        <end position="70"/>
    </location>
</feature>
<feature type="transmembrane region" description="Helical" evidence="1">
    <location>
        <begin position="187"/>
        <end position="211"/>
    </location>
</feature>